<dbReference type="RefSeq" id="WP_203925674.1">
    <property type="nucleotide sequence ID" value="NZ_BOPH01000007.1"/>
</dbReference>
<reference evidence="1" key="1">
    <citation type="submission" date="2021-01" db="EMBL/GenBank/DDBJ databases">
        <title>Whole genome shotgun sequence of Virgisporangium ochraceum NBRC 16418.</title>
        <authorList>
            <person name="Komaki H."/>
            <person name="Tamura T."/>
        </authorList>
    </citation>
    <scope>NUCLEOTIDE SEQUENCE</scope>
    <source>
        <strain evidence="1">NBRC 16418</strain>
    </source>
</reference>
<dbReference type="Gene3D" id="3.40.630.30">
    <property type="match status" value="1"/>
</dbReference>
<dbReference type="EMBL" id="BOPH01000007">
    <property type="protein sequence ID" value="GIJ65680.1"/>
    <property type="molecule type" value="Genomic_DNA"/>
</dbReference>
<accession>A0A8J4E806</accession>
<evidence type="ECO:0008006" key="3">
    <source>
        <dbReference type="Google" id="ProtNLM"/>
    </source>
</evidence>
<proteinExistence type="predicted"/>
<evidence type="ECO:0000313" key="2">
    <source>
        <dbReference type="Proteomes" id="UP000635606"/>
    </source>
</evidence>
<name>A0A8J4E806_9ACTN</name>
<comment type="caution">
    <text evidence="1">The sequence shown here is derived from an EMBL/GenBank/DDBJ whole genome shotgun (WGS) entry which is preliminary data.</text>
</comment>
<dbReference type="AlphaFoldDB" id="A0A8J4E806"/>
<dbReference type="Proteomes" id="UP000635606">
    <property type="component" value="Unassembled WGS sequence"/>
</dbReference>
<evidence type="ECO:0000313" key="1">
    <source>
        <dbReference type="EMBL" id="GIJ65680.1"/>
    </source>
</evidence>
<gene>
    <name evidence="1" type="ORF">Voc01_005970</name>
</gene>
<dbReference type="SUPFAM" id="SSF55729">
    <property type="entry name" value="Acyl-CoA N-acyltransferases (Nat)"/>
    <property type="match status" value="1"/>
</dbReference>
<organism evidence="1 2">
    <name type="scientific">Virgisporangium ochraceum</name>
    <dbReference type="NCBI Taxonomy" id="65505"/>
    <lineage>
        <taxon>Bacteria</taxon>
        <taxon>Bacillati</taxon>
        <taxon>Actinomycetota</taxon>
        <taxon>Actinomycetes</taxon>
        <taxon>Micromonosporales</taxon>
        <taxon>Micromonosporaceae</taxon>
        <taxon>Virgisporangium</taxon>
    </lineage>
</organism>
<dbReference type="InterPro" id="IPR016181">
    <property type="entry name" value="Acyl_CoA_acyltransferase"/>
</dbReference>
<keyword evidence="2" id="KW-1185">Reference proteome</keyword>
<sequence length="288" mass="32481">MAVRVHPITGADVSAVARFLHSELNQRVPADAWARAMSVPWKVSADGDPPNHGFMLRTDDGEVVGAYLAFYSEREIDGRAERFCNLGAWCVREEHRFHSLRLLKALLAQDGYHFTDLSPSGNVVPINSRLKFEFLDTTTALVPNLPWPGLPWRVTSDPAVIGRTLTGRDRAIWTDHRATAAAKHVLLRAGGEHCYVVFRKDRRKGLPLFASVLHVSNPAVFRKAARAFSRHLLVRHGIPATLMELRVTGHRPWPSRLLASPRRKMFRSDKLAHDQIDYLYSELACVAW</sequence>
<protein>
    <recommendedName>
        <fullName evidence="3">N-acetyltransferase domain-containing protein</fullName>
    </recommendedName>
</protein>